<keyword evidence="3" id="KW-1185">Reference proteome</keyword>
<dbReference type="InterPro" id="IPR025479">
    <property type="entry name" value="DUF4329"/>
</dbReference>
<dbReference type="EMBL" id="JADDUM010000045">
    <property type="protein sequence ID" value="MBE8590850.1"/>
    <property type="molecule type" value="Genomic_DNA"/>
</dbReference>
<name>A0ABR9SPJ5_9PSED</name>
<dbReference type="Pfam" id="PF14220">
    <property type="entry name" value="DUF4329"/>
    <property type="match status" value="1"/>
</dbReference>
<gene>
    <name evidence="2" type="ORF">IQK56_07850</name>
</gene>
<reference evidence="2 3" key="1">
    <citation type="submission" date="2020-10" db="EMBL/GenBank/DDBJ databases">
        <title>The draft genomes of Cyclamen pathogen Pseudomonas sp.</title>
        <authorList>
            <person name="Fujikawa T."/>
            <person name="Sawada H."/>
        </authorList>
    </citation>
    <scope>NUCLEOTIDE SEQUENCE [LARGE SCALE GENOMIC DNA]</scope>
    <source>
        <strain evidence="2 3">MAFF 301449</strain>
    </source>
</reference>
<feature type="domain" description="DUF4329" evidence="1">
    <location>
        <begin position="690"/>
        <end position="824"/>
    </location>
</feature>
<comment type="caution">
    <text evidence="2">The sequence shown here is derived from an EMBL/GenBank/DDBJ whole genome shotgun (WGS) entry which is preliminary data.</text>
</comment>
<dbReference type="RefSeq" id="WP_193862047.1">
    <property type="nucleotide sequence ID" value="NZ_JADDUM010000045.1"/>
</dbReference>
<evidence type="ECO:0000313" key="2">
    <source>
        <dbReference type="EMBL" id="MBE8590850.1"/>
    </source>
</evidence>
<protein>
    <submittedName>
        <fullName evidence="2">DUF4329 domain-containing protein</fullName>
    </submittedName>
</protein>
<dbReference type="Proteomes" id="UP000613075">
    <property type="component" value="Unassembled WGS sequence"/>
</dbReference>
<organism evidence="2 3">
    <name type="scientific">Pseudomonas cyclaminis</name>
    <dbReference type="NCBI Taxonomy" id="2781239"/>
    <lineage>
        <taxon>Bacteria</taxon>
        <taxon>Pseudomonadati</taxon>
        <taxon>Pseudomonadota</taxon>
        <taxon>Gammaproteobacteria</taxon>
        <taxon>Pseudomonadales</taxon>
        <taxon>Pseudomonadaceae</taxon>
        <taxon>Pseudomonas</taxon>
    </lineage>
</organism>
<evidence type="ECO:0000259" key="1">
    <source>
        <dbReference type="Pfam" id="PF14220"/>
    </source>
</evidence>
<proteinExistence type="predicted"/>
<sequence>MDAELPREKRAATAKVTKYKYSPAFVSADDAARYAHERIGTRRDVEYGSVILQRVSDNKIFATEPISGKSATFDFSLLLERGVNNQFVEPPGYKLLGALHSHPDQFIYLKKSNPRFSDRQVRIFNSFFSERDVVFNHYEGRALGTAYVSGPNGTLLKYQSGFSQAERQFVDWIDEVKTAPPAHGHDGSIEGFIRKLASLGRLSLLTPSEDWGGAAGVIDQRWQPYLPLAATQETIACGPLFPTVEQALNHAQVRMRRKPEVRQMVMLLRHEQQDEFVATQALALSGDEHVPADNRLPSLTGGPFLPPGLHVHGFFYLSRSAPAQLPKTEPWLYPQFFSPAELAAYIAKARRYLQAPVSALGLSVYLRTRDNALLRYRFSGSPAETQLFRVDEQGVVSDQGIQQALDRGTMTPRQFVARVAEAGELTVEQTSSLWDVAGMVGTDWVPYATFPLQGLKVSPPFASADEAALYAHAQMDQRRGREYAALILKRPDQRYVLTQALESGSNPYKFQGFYPWDSTSQQLALPDGYQLHAWVGSHRAQSAGARMNWSNEDNAVYAQSFTDQEAYQIHQLQVPGYLSGAKDSLIVLDPVGAEQAEFLKFYEAPRGGSLIARNLADGTFTPADAVRTLAQVSRLRIVQGNSLWGPVGPVDRHWVPFAAGKPLPKPVAAGGGKAVVALPTLSPAFVHADDAAFWAHKRIGARREREYGGVILRNPQRYFFATEPFVGSAETFDVRKVLNRAPDGSVVAPSGYRLIGIYHSHPAVHASVALENPEFSAQQVKAFVNFFSIDDVIAEVVHQKTFSLSYLSGPDDSLIRYKPSGSAQEALYVKWLNGELRGRPVAADDTVEGDIQTLARIGELSFVVASDVWGGSRGVVPAHWQPYTPFVQHSPALLPLLTKVCDQVTDAINAGVEGSEGAKDTWRLGLIFKRDDKAQYVATHAVHVKEPRFLVTQFLSTDQDGFYRVPDGHRIAGFYCEPPAERTALAVAQPWLYRSFFPALGLATAAHQAHLIASLQTPEQPLGLYQQAPGGALLRYQFSYSEAEAGLYHVAEDGLVGDHDLEAPLLTGTLTPQEYVLRVAAAGMLTVLSTDRIWDRAGRVTADWRPFSSIPPITTGPAFVTADDAARWAHAQIGERRDKEYGGAILKRGNHYFATEPVSGAQVLFDFRTILALDDQDNFIAPHPYQCTGLYHSHPADDGQIKQHNPQFTEDQVELFGSFYSPADQVFAITHRGFSQVHYLSGAQGSLLRYVSSGSTEEKSLLGQLTGSVAVEPSTAFEGAVRRLAKAGELKVVVPSPVWGGSRGKVPHDWTLRSAVSPAGTVSEQPFFTPVAGSAQVAVLLALSLPAHLPQARYQGVVLQHLGTSTYIATEPTVWGASLTGLFPLRENGQPRLPSNYRLVGFYYSAAPLATAALSALEPWLYKRFVSPLLLVTAMNQAASTRNLQIGDLGLKLFLHTDDKALLQWQMPDAAAATELFRVAADGTVSDNGNHAALMTGSLSPRGFVRRVIRAGDLAVLQQGRLWNAPGPLSDDEYLPLGLPSESPSATFLSADDAARHAHERIGVRRDAAYGGYILQRADQRFAFTEPVRIQGDGFAGDLLLPSPGNGLLVPPKDHVIHARYSSHPPQSHDELARWRRLGWTTTDLEVSTTMFTDIEIRSVIQSRMPAYLSGSPNSLIGYFPSGSANELLVLANANREPGIHSYHQRLETGVLKPQDIVTRLADAGELRVLVQSRLWGARVRVYADWTPNFEYAGVAPQTPSFSAIFMTQDAAAINAHIRSYGRNLDVQAYTSYVLKHPQKNEYVVSELAPGASGRRLSDSSLGAAYLQGGDFAHGFVLVGLLHSQQWLPSGLPPLEAWLTRFFATPQLLQRAEDDVRYLARSSAQGGLPIYLSTLEGALLRYQPPATSLFTGGSNGDEVAVQDMSLRRGTLDIRRFVSLMAQTGDLTVLYSTPCWDRRAAVNKAPSQWRPYANFVRRRLGPAFYDQDDAARYAQSRLKDINGRRLSGGLILKRPDGLFVATEPVSVLREDFDPKWIFPDEVVAFGGFPAAHTLVARYRSSPGRELPFALDAMQRDIYRNMLSTRVISAALSEVDASLSREYLFGSDGCVLSYSCSHSAQEAALKSALQPLNLVREDRLENALEHQIRAGELNPEDFVTRLGKAGTLRVVQGSKVWGPPRVLLGTFFVNAPVVPAMQIQTAIAEPALSPLFAQPEAAVRYAQERCQYGNTLQFGYVLKSSKKDQYMVTLPLARQNYWKYEQVFPKGLFPQGYVLEGIYLCASLEPQTPGQDPHEGLFHSPSDVDNGVRFGRFAMKGKQLTLYLACPEGALIRYQYLGSDEALSENRYQVSHQQLREGKITILDYVHDLARHGNVDVLVQGRVWAGTLRIRPDWKPGTTQAFYDFPICGPLFSHADDAARDIQRGLSSVKGHNYVAAILTESTRSSFTATLPVWPGVDNVRLLRLFYTGRTGPVQPLVSPVDEPVPYPVFPTDYQAVGAQLIYLDKSPIDSPTDKDGVLSSNFIEPSLLSYFVRILKAHHQPMMSLYVAPRGGGLLKYVPDFSVPETQLMVSAASLKPTEFLMRLSGVGQLLVLDRDNYWRQEGLLSEVPTGSRRDAQTDLPLTDEVLPIRERDEL</sequence>
<evidence type="ECO:0000313" key="3">
    <source>
        <dbReference type="Proteomes" id="UP000613075"/>
    </source>
</evidence>
<accession>A0ABR9SPJ5</accession>